<sequence>SLANIWDGESSIKERLDKFFHTIIVDRRKRNLLINPERMGGSKCDDLKPLSRRFLDIILTIYHFQSINCDKVLNGIPQFIYSDINAQLTKLVSLDEVKLAMLSISPNNSPNNDS</sequence>
<proteinExistence type="predicted"/>
<dbReference type="EMBL" id="JBJUIK010000011">
    <property type="protein sequence ID" value="KAL3513586.1"/>
    <property type="molecule type" value="Genomic_DNA"/>
</dbReference>
<gene>
    <name evidence="1" type="ORF">ACH5RR_026303</name>
</gene>
<organism evidence="1 2">
    <name type="scientific">Cinchona calisaya</name>
    <dbReference type="NCBI Taxonomy" id="153742"/>
    <lineage>
        <taxon>Eukaryota</taxon>
        <taxon>Viridiplantae</taxon>
        <taxon>Streptophyta</taxon>
        <taxon>Embryophyta</taxon>
        <taxon>Tracheophyta</taxon>
        <taxon>Spermatophyta</taxon>
        <taxon>Magnoliopsida</taxon>
        <taxon>eudicotyledons</taxon>
        <taxon>Gunneridae</taxon>
        <taxon>Pentapetalae</taxon>
        <taxon>asterids</taxon>
        <taxon>lamiids</taxon>
        <taxon>Gentianales</taxon>
        <taxon>Rubiaceae</taxon>
        <taxon>Cinchonoideae</taxon>
        <taxon>Cinchoneae</taxon>
        <taxon>Cinchona</taxon>
    </lineage>
</organism>
<keyword evidence="2" id="KW-1185">Reference proteome</keyword>
<reference evidence="1 2" key="1">
    <citation type="submission" date="2024-11" db="EMBL/GenBank/DDBJ databases">
        <title>A near-complete genome assembly of Cinchona calisaya.</title>
        <authorList>
            <person name="Lian D.C."/>
            <person name="Zhao X.W."/>
            <person name="Wei L."/>
        </authorList>
    </citation>
    <scope>NUCLEOTIDE SEQUENCE [LARGE SCALE GENOMIC DNA]</scope>
    <source>
        <tissue evidence="1">Nenye</tissue>
    </source>
</reference>
<name>A0ABD2Z2G0_9GENT</name>
<comment type="caution">
    <text evidence="1">The sequence shown here is derived from an EMBL/GenBank/DDBJ whole genome shotgun (WGS) entry which is preliminary data.</text>
</comment>
<evidence type="ECO:0000313" key="2">
    <source>
        <dbReference type="Proteomes" id="UP001630127"/>
    </source>
</evidence>
<dbReference type="AlphaFoldDB" id="A0ABD2Z2G0"/>
<evidence type="ECO:0000313" key="1">
    <source>
        <dbReference type="EMBL" id="KAL3513586.1"/>
    </source>
</evidence>
<dbReference type="Proteomes" id="UP001630127">
    <property type="component" value="Unassembled WGS sequence"/>
</dbReference>
<feature type="non-terminal residue" evidence="1">
    <location>
        <position position="1"/>
    </location>
</feature>
<protein>
    <recommendedName>
        <fullName evidence="3">Maturase K</fullName>
    </recommendedName>
</protein>
<evidence type="ECO:0008006" key="3">
    <source>
        <dbReference type="Google" id="ProtNLM"/>
    </source>
</evidence>
<accession>A0ABD2Z2G0</accession>